<dbReference type="Gene3D" id="3.30.450.40">
    <property type="match status" value="1"/>
</dbReference>
<evidence type="ECO:0000313" key="3">
    <source>
        <dbReference type="Proteomes" id="UP000669179"/>
    </source>
</evidence>
<dbReference type="Pfam" id="PF13492">
    <property type="entry name" value="GAF_3"/>
    <property type="match status" value="1"/>
</dbReference>
<dbReference type="InterPro" id="IPR029016">
    <property type="entry name" value="GAF-like_dom_sf"/>
</dbReference>
<keyword evidence="3" id="KW-1185">Reference proteome</keyword>
<feature type="domain" description="GAF" evidence="1">
    <location>
        <begin position="49"/>
        <end position="172"/>
    </location>
</feature>
<dbReference type="SUPFAM" id="SSF55781">
    <property type="entry name" value="GAF domain-like"/>
    <property type="match status" value="1"/>
</dbReference>
<dbReference type="InterPro" id="IPR003018">
    <property type="entry name" value="GAF"/>
</dbReference>
<comment type="caution">
    <text evidence="2">The sequence shown here is derived from an EMBL/GenBank/DDBJ whole genome shotgun (WGS) entry which is preliminary data.</text>
</comment>
<reference evidence="2" key="1">
    <citation type="submission" date="2021-03" db="EMBL/GenBank/DDBJ databases">
        <authorList>
            <person name="Kanchanasin P."/>
            <person name="Saeng-In P."/>
            <person name="Phongsopitanun W."/>
            <person name="Yuki M."/>
            <person name="Kudo T."/>
            <person name="Ohkuma M."/>
            <person name="Tanasupawat S."/>
        </authorList>
    </citation>
    <scope>NUCLEOTIDE SEQUENCE</scope>
    <source>
        <strain evidence="2">GKU 128</strain>
    </source>
</reference>
<dbReference type="RefSeq" id="WP_208263649.1">
    <property type="nucleotide sequence ID" value="NZ_JAGEOJ010000036.1"/>
</dbReference>
<dbReference type="EMBL" id="JAGEOJ010000036">
    <property type="protein sequence ID" value="MBO2455424.1"/>
    <property type="molecule type" value="Genomic_DNA"/>
</dbReference>
<dbReference type="AlphaFoldDB" id="A0A939TAH7"/>
<sequence length="184" mass="19623">MEHIPEAERELPPITWAPGGMPQLTRDVGRFAASTDLMSAVLYGAPLPELLTRVATHARTMAVATLAFIALPDREGNELRVAVAVGPGSDAIRDLTVRRGRSMIGRAFSTRRPLSARVAGDTALAGLPPGPILLLPLETGENVRGVLAVAGRPGDQPFDSPIARELIRFADLAVRLVDLAESHR</sequence>
<evidence type="ECO:0000259" key="1">
    <source>
        <dbReference type="Pfam" id="PF13492"/>
    </source>
</evidence>
<proteinExistence type="predicted"/>
<dbReference type="Proteomes" id="UP000669179">
    <property type="component" value="Unassembled WGS sequence"/>
</dbReference>
<evidence type="ECO:0000313" key="2">
    <source>
        <dbReference type="EMBL" id="MBO2455424.1"/>
    </source>
</evidence>
<name>A0A939TAH7_9ACTN</name>
<accession>A0A939TAH7</accession>
<gene>
    <name evidence="2" type="ORF">J4573_50685</name>
</gene>
<organism evidence="2 3">
    <name type="scientific">Actinomadura barringtoniae</name>
    <dbReference type="NCBI Taxonomy" id="1427535"/>
    <lineage>
        <taxon>Bacteria</taxon>
        <taxon>Bacillati</taxon>
        <taxon>Actinomycetota</taxon>
        <taxon>Actinomycetes</taxon>
        <taxon>Streptosporangiales</taxon>
        <taxon>Thermomonosporaceae</taxon>
        <taxon>Actinomadura</taxon>
    </lineage>
</organism>
<protein>
    <submittedName>
        <fullName evidence="2">GAF domain-containing protein</fullName>
    </submittedName>
</protein>